<reference evidence="3" key="1">
    <citation type="submission" date="2023-12" db="EMBL/GenBank/DDBJ databases">
        <title>Genome assembly of Anisodus tanguticus.</title>
        <authorList>
            <person name="Wang Y.-J."/>
        </authorList>
    </citation>
    <scope>NUCLEOTIDE SEQUENCE</scope>
    <source>
        <strain evidence="3">KB-2021</strain>
        <tissue evidence="3">Leaf</tissue>
    </source>
</reference>
<dbReference type="SMART" id="SM00320">
    <property type="entry name" value="WD40"/>
    <property type="match status" value="11"/>
</dbReference>
<dbReference type="InterPro" id="IPR022033">
    <property type="entry name" value="Rav1p_C"/>
</dbReference>
<evidence type="ECO:0000313" key="4">
    <source>
        <dbReference type="Proteomes" id="UP001291623"/>
    </source>
</evidence>
<keyword evidence="4" id="KW-1185">Reference proteome</keyword>
<evidence type="ECO:0000259" key="2">
    <source>
        <dbReference type="Pfam" id="PF12234"/>
    </source>
</evidence>
<gene>
    <name evidence="3" type="ORF">RND71_040876</name>
</gene>
<name>A0AAE1UW62_9SOLA</name>
<organism evidence="3 4">
    <name type="scientific">Anisodus tanguticus</name>
    <dbReference type="NCBI Taxonomy" id="243964"/>
    <lineage>
        <taxon>Eukaryota</taxon>
        <taxon>Viridiplantae</taxon>
        <taxon>Streptophyta</taxon>
        <taxon>Embryophyta</taxon>
        <taxon>Tracheophyta</taxon>
        <taxon>Spermatophyta</taxon>
        <taxon>Magnoliopsida</taxon>
        <taxon>eudicotyledons</taxon>
        <taxon>Gunneridae</taxon>
        <taxon>Pentapetalae</taxon>
        <taxon>asterids</taxon>
        <taxon>lamiids</taxon>
        <taxon>Solanales</taxon>
        <taxon>Solanaceae</taxon>
        <taxon>Solanoideae</taxon>
        <taxon>Hyoscyameae</taxon>
        <taxon>Anisodus</taxon>
    </lineage>
</organism>
<dbReference type="PROSITE" id="PS50294">
    <property type="entry name" value="WD_REPEATS_REGION"/>
    <property type="match status" value="1"/>
</dbReference>
<dbReference type="InterPro" id="IPR001680">
    <property type="entry name" value="WD40_rpt"/>
</dbReference>
<protein>
    <recommendedName>
        <fullName evidence="2">RAVE complex protein Rav1 C-terminal domain-containing protein</fullName>
    </recommendedName>
</protein>
<dbReference type="PANTHER" id="PTHR13950:SF9">
    <property type="entry name" value="RABCONNECTIN-3A"/>
    <property type="match status" value="1"/>
</dbReference>
<dbReference type="Proteomes" id="UP001291623">
    <property type="component" value="Unassembled WGS sequence"/>
</dbReference>
<evidence type="ECO:0000256" key="1">
    <source>
        <dbReference type="PROSITE-ProRule" id="PRU00221"/>
    </source>
</evidence>
<evidence type="ECO:0000313" key="3">
    <source>
        <dbReference type="EMBL" id="KAK4339414.1"/>
    </source>
</evidence>
<dbReference type="GO" id="GO:0007035">
    <property type="term" value="P:vacuolar acidification"/>
    <property type="evidence" value="ECO:0007669"/>
    <property type="project" value="TreeGrafter"/>
</dbReference>
<sequence length="2738" mass="303027">MGLVSIRGRSLASWPHRRPHCAKVDARAAFKGREERRGYAVLLLTKQIEALQSCNGRKIQKREYVPLVLLLLPLNELCRETPSGDESDPTQTCGITCREEMASEYQKTMMYRKIGRSGRFKFQWAPVTYPILHLSMSKSKLNLATLSDGNSSVLSTMESHNIGVDDDVVSVLPLQLIKSEIIPPAPNRSKSQSEMEPAIDWQPNFAGYSWIAYGASSLLVIRQFPNPLSQTETVIGTIFQQVLELSIDGTGTVSAVAWSPVTPSSGDLAAALDNCIGLFSYNSDATHSSFCWSQTSTLVQSTKVDSITWTGSGDGIISGGIELILWRKKERSWEIAWRFKPELPQTLISATWSIEGPFAAALPYSLHLEGSGSNIHAGNKCVLVCQRDADSRPLEAMLPHPLPVSMIQWRPSTVTRSTRDGRYSRRLVLLTCCLDGAARLWTEIDDGRVRKVGKDGNEHKMNKFSFRVVAVVEVNQTLKGRLGLDVSVRWATDINGIITVNGEAVSYSSSDEHQHGNAGRCEWLIAVGPQTTLTFWAIHCLDDFSPVRAPRVTLWKRKELNSPNEMPRGLLLNKVFIMRNQVFGPPTVCSFINLLPSNFLAWMQFYSSKFPNGAKVSSERISTEDSTPNKCQTECLLSLCATGLSNTDSHSNKILQVAIHPCLSELEIAASLDTDGKLLFWLFSSASNAILGLPTLSPSWKLFGKGATALPQPKYTSLSWVPTLLSDERILAIGHADGIEFLVVKAVKTEESEMVCHKICTIPLTAGSQEQGPDSLFSIPLPATCNKTFISNSFLLLAVWKKGFQALSWKIYLHHNDLSGSSCGCSFDSTNTFQNNIWKFESSYSGKAYLVSVEPCSSVFPDPHHHDKISSSAVICPTNSGLSEEIFSNNLYRNYFSYHMVTGCLDGSLQLWRSVPALSSNSQWDLVGTVAPHQGPISAISASVCGRKIAIISKEGPLSTSTTIHIWECVRVEGAGSFILEDTLYFDTDVVASNWLTIGNGQFLLGVCSRDKLHVYSQKRCGGQCNLEPERSLEGDIWVCLAASHTNPTIQDFFWGPKAMIVVVHDEYISVFSKFSYFMDKKLLPQLGGEVCEESSVCHYGSNKVPVFYGHENCDNAQRQCDFPLKMEVVNETSLLSSMTKSKEGFTSAKNGIWSILEIAELVGGSLPLVHPEAILVNLLSGNWKRSYVALQCLSKHVTSTKLSAKICCLRAFSGLIFPISLSNYLEGNVLLSSVEKSFQWGGPSDSSKWGYAASDNALSTSSTRSEMTDFIEAFDKLQNFATISDTEMMQIRAAIHLLDEVSNMQSTSAYNSLDGPGRSFMVVGTILGTIARDDDYTQFLFFVSCHGNMRFQQLYFVQRFGRLPSEGELAVYSGLIGWAFHSDCQEHLFDSLLSKQPSWQEMRDMGVGLCGVRTSFLTKRLGIRITNGPKWETATVDSWMGGFGGGFLQMEKLARQQYLKNKDPKACALLYIALNRLQVLAGLFKISKDEKDKPLVAFLSRNFQEDKNKAAALKNAYVLLGKHQLELAIAFFLLGGDTTSAVTVCVKNLGDEQLALVICRLVEGYGGTLEHYLISKFLLPSALAKGDYWLASVLEWMLGKYSQAYLRMLAFPTGSLNRKCIFYSRQPAFLDPNIGDFCLMIAAKTTMKNAIGEQNAASLSRWAILMRATALSRCGLPLEALECLSSSVRITVDSNRRSVPDNVDSGYLHEMLSAMLNETSSNWLSLDVAFQIDSHMRSDLSMQYMSKMLRRHPSWVDNDMTCLQEHMYTVSENQEFKLLLEAFQDELMMTIASFQLNFSLIPLHLMYSIFLSFCNRGLVYIGCHLLRDYINKYLSSEQGSGLDGCSLYPRLPELFLEVSGELFYIFARYIIMCSMDCFYLKSFTPRSNRADENIYCAIPELYKRRLCWSFWCLRAMMQFSSVSCTENIVGTHVDVLDLSEYFLLFASSWVQRNFSVLILIVKPLLMANTSDETDIQDIQKLLRESLEMMASDLPIHAVGSSVQNKNQMPQVQFGDVILSVPEERWHVMVASFWGYVSSLLKHKLNLLFPELEESGLFLPPSGHPSISTSSIFVNGNNVSTHNGMVPGLLAKILKVTCAHISSYCVNQFASVQLESIDPVATTLFCSEDYQSQHKAPDTKLSHSNNDLDKVTGEDELSTVEALWDFCSELKKANQDFVLQDQKCLQHTLHKSFKGWSEMYPSIVRECAVDETYDREERVDSPSSAAGSPLACLSPNNHPFQSFGGKNTHHTKKVLPFRSPIEIYKRNGELLEIFFREANDCNSPVFEQALCINSIDQHEAALASNRKGLLFFNWEDGLPCGNKADNVWAEADWPHNGWAGSDSTPIPTCVSPGVGLESKKGTYLGLGGATVGAGFSARPTFGLPGYTNTGGSSLRWGVQEDFDEFLDPPATVENVRTRAFSTHPSRPFFLVGSSNTHIYLWEFGKDRATATYGVLPAANVPPPYALASVSAVKFDHCGHRFVSAASDGTVCTWQLEVGGRSNVRPTESSLCFNNYTSDVTYVTSSGSIIAAAGYSSSGVNVVIWDTFAPPATSRASIMCHEGGARSLAVFDNDLGSGSISPLIVTGGKGGDVGLHDFRYIATGKTKRQKHTEIGDHGVNSIVDTQKKTGDQNRNGMLWYIPKAHAGSVTKICTIPHTSFFLTGSKDGDVKLWDAKNAKLVFHWPKLHERHTFLQPSSRGFGGVVQAAVTDIQIVSHGFLTCGGDGAVKLVMLNDHLRH</sequence>
<feature type="repeat" description="WD" evidence="1">
    <location>
        <begin position="2641"/>
        <end position="2682"/>
    </location>
</feature>
<dbReference type="InterPro" id="IPR036322">
    <property type="entry name" value="WD40_repeat_dom_sf"/>
</dbReference>
<dbReference type="GO" id="GO:0043291">
    <property type="term" value="C:RAVE complex"/>
    <property type="evidence" value="ECO:0007669"/>
    <property type="project" value="TreeGrafter"/>
</dbReference>
<dbReference type="FunFam" id="2.130.10.10:FF:001240">
    <property type="entry name" value="Transducin family protein / WD-40 repeat family protein"/>
    <property type="match status" value="1"/>
</dbReference>
<feature type="domain" description="RAVE complex protein Rav1 C-terminal" evidence="2">
    <location>
        <begin position="916"/>
        <end position="1408"/>
    </location>
</feature>
<dbReference type="SUPFAM" id="SSF50978">
    <property type="entry name" value="WD40 repeat-like"/>
    <property type="match status" value="3"/>
</dbReference>
<dbReference type="EMBL" id="JAVYJV010000023">
    <property type="protein sequence ID" value="KAK4339414.1"/>
    <property type="molecule type" value="Genomic_DNA"/>
</dbReference>
<dbReference type="Pfam" id="PF12234">
    <property type="entry name" value="Rav1p_C"/>
    <property type="match status" value="2"/>
</dbReference>
<dbReference type="InterPro" id="IPR015943">
    <property type="entry name" value="WD40/YVTN_repeat-like_dom_sf"/>
</dbReference>
<feature type="domain" description="RAVE complex protein Rav1 C-terminal" evidence="2">
    <location>
        <begin position="1450"/>
        <end position="1620"/>
    </location>
</feature>
<dbReference type="PROSITE" id="PS50082">
    <property type="entry name" value="WD_REPEATS_2"/>
    <property type="match status" value="1"/>
</dbReference>
<dbReference type="InterPro" id="IPR052208">
    <property type="entry name" value="DmX-like/RAVE_component"/>
</dbReference>
<keyword evidence="1" id="KW-0853">WD repeat</keyword>
<comment type="caution">
    <text evidence="3">The sequence shown here is derived from an EMBL/GenBank/DDBJ whole genome shotgun (WGS) entry which is preliminary data.</text>
</comment>
<accession>A0AAE1UW62</accession>
<dbReference type="PANTHER" id="PTHR13950">
    <property type="entry name" value="RABCONNECTIN-RELATED"/>
    <property type="match status" value="1"/>
</dbReference>
<dbReference type="Gene3D" id="2.130.10.10">
    <property type="entry name" value="YVTN repeat-like/Quinoprotein amine dehydrogenase"/>
    <property type="match status" value="2"/>
</dbReference>
<dbReference type="Pfam" id="PF00400">
    <property type="entry name" value="WD40"/>
    <property type="match status" value="2"/>
</dbReference>
<proteinExistence type="predicted"/>